<reference evidence="4 5" key="1">
    <citation type="submission" date="2018-06" db="EMBL/GenBank/DDBJ databases">
        <title>Complete Genome Sequence of Desulfobacter hydrogenophilus (DSM3380).</title>
        <authorList>
            <person name="Marietou A."/>
            <person name="Schreiber L."/>
            <person name="Marshall I."/>
            <person name="Jorgensen B."/>
        </authorList>
    </citation>
    <scope>NUCLEOTIDE SEQUENCE [LARGE SCALE GENOMIC DNA]</scope>
    <source>
        <strain evidence="4 5">DSM 3380</strain>
    </source>
</reference>
<dbReference type="Proteomes" id="UP000248798">
    <property type="component" value="Unassembled WGS sequence"/>
</dbReference>
<feature type="transmembrane region" description="Helical" evidence="2">
    <location>
        <begin position="45"/>
        <end position="68"/>
    </location>
</feature>
<feature type="region of interest" description="Disordered" evidence="1">
    <location>
        <begin position="116"/>
        <end position="182"/>
    </location>
</feature>
<dbReference type="AlphaFoldDB" id="A0A328FEU3"/>
<accession>A0A328FEU3</accession>
<organism evidence="4 5">
    <name type="scientific">Desulfobacter hydrogenophilus</name>
    <dbReference type="NCBI Taxonomy" id="2291"/>
    <lineage>
        <taxon>Bacteria</taxon>
        <taxon>Pseudomonadati</taxon>
        <taxon>Thermodesulfobacteriota</taxon>
        <taxon>Desulfobacteria</taxon>
        <taxon>Desulfobacterales</taxon>
        <taxon>Desulfobacteraceae</taxon>
        <taxon>Desulfobacter</taxon>
    </lineage>
</organism>
<reference evidence="3 6" key="2">
    <citation type="submission" date="2019-02" db="EMBL/GenBank/DDBJ databases">
        <title>Complete genome sequence of Desulfobacter hydrogenophilus AcRS1.</title>
        <authorList>
            <person name="Marietou A."/>
            <person name="Lund M.B."/>
            <person name="Marshall I.P.G."/>
            <person name="Schreiber L."/>
            <person name="Jorgensen B."/>
        </authorList>
    </citation>
    <scope>NUCLEOTIDE SEQUENCE [LARGE SCALE GENOMIC DNA]</scope>
    <source>
        <strain evidence="3 6">AcRS1</strain>
    </source>
</reference>
<evidence type="ECO:0000313" key="5">
    <source>
        <dbReference type="Proteomes" id="UP000248798"/>
    </source>
</evidence>
<evidence type="ECO:0000313" key="6">
    <source>
        <dbReference type="Proteomes" id="UP000293902"/>
    </source>
</evidence>
<proteinExistence type="predicted"/>
<feature type="compositionally biased region" description="Basic and acidic residues" evidence="1">
    <location>
        <begin position="126"/>
        <end position="140"/>
    </location>
</feature>
<feature type="compositionally biased region" description="Basic and acidic residues" evidence="1">
    <location>
        <begin position="153"/>
        <end position="162"/>
    </location>
</feature>
<gene>
    <name evidence="4" type="ORF">DO021_10945</name>
    <name evidence="3" type="ORF">EYB58_00050</name>
</gene>
<dbReference type="RefSeq" id="WP_111956577.1">
    <property type="nucleotide sequence ID" value="NZ_CP036313.1"/>
</dbReference>
<dbReference type="OrthoDB" id="5420446at2"/>
<keyword evidence="2" id="KW-0812">Transmembrane</keyword>
<dbReference type="EMBL" id="QLNI01000020">
    <property type="protein sequence ID" value="RAM01952.1"/>
    <property type="molecule type" value="Genomic_DNA"/>
</dbReference>
<feature type="compositionally biased region" description="Polar residues" evidence="1">
    <location>
        <begin position="164"/>
        <end position="173"/>
    </location>
</feature>
<protein>
    <submittedName>
        <fullName evidence="4">Uncharacterized protein</fullName>
    </submittedName>
</protein>
<keyword evidence="6" id="KW-1185">Reference proteome</keyword>
<evidence type="ECO:0000313" key="3">
    <source>
        <dbReference type="EMBL" id="QBH11453.1"/>
    </source>
</evidence>
<dbReference type="Proteomes" id="UP000293902">
    <property type="component" value="Chromosome"/>
</dbReference>
<keyword evidence="2" id="KW-0472">Membrane</keyword>
<evidence type="ECO:0000313" key="4">
    <source>
        <dbReference type="EMBL" id="RAM01952.1"/>
    </source>
</evidence>
<evidence type="ECO:0000256" key="1">
    <source>
        <dbReference type="SAM" id="MobiDB-lite"/>
    </source>
</evidence>
<sequence>MEDISRELEREIAQIKPAPHKMRKENSILIINDFGEMRSGAFLKVFVYFFLVISLIGGLGTVVFYRLYSKVNNQNIQLKNSQDVFEKKVDRLTSEKEILMARLVVTGNAVELEALTRHGKIGQDPPKQEQRSGMKGKLDGAEFLPTGTTPDSKIGKGDRVGLDDNNSASSPAQSGERADQSVEQFPDALSNVSIGSFSLSSGRDAHELIVRFNVRNTTENSKEISGRIFWVLRPKGATPDKWVVIPKSSIMKNGVPGPYKQGHYFSISRFKPIQLTINTKTPLQDFSDASVFIFDETEKLLFKTTFDIEKNKHD</sequence>
<keyword evidence="2" id="KW-1133">Transmembrane helix</keyword>
<dbReference type="EMBL" id="CP036313">
    <property type="protein sequence ID" value="QBH11453.1"/>
    <property type="molecule type" value="Genomic_DNA"/>
</dbReference>
<name>A0A328FEU3_9BACT</name>
<evidence type="ECO:0000256" key="2">
    <source>
        <dbReference type="SAM" id="Phobius"/>
    </source>
</evidence>